<reference evidence="8 9" key="1">
    <citation type="submission" date="2021-03" db="EMBL/GenBank/DDBJ databases">
        <title>Whole genome shotgun sequence of Actinoplanes toevensis NBRC 105298.</title>
        <authorList>
            <person name="Komaki H."/>
            <person name="Tamura T."/>
        </authorList>
    </citation>
    <scope>NUCLEOTIDE SEQUENCE [LARGE SCALE GENOMIC DNA]</scope>
    <source>
        <strain evidence="8 9">NBRC 105298</strain>
    </source>
</reference>
<evidence type="ECO:0000256" key="5">
    <source>
        <dbReference type="ARBA" id="ARBA00023295"/>
    </source>
</evidence>
<evidence type="ECO:0000313" key="9">
    <source>
        <dbReference type="Proteomes" id="UP000677082"/>
    </source>
</evidence>
<dbReference type="PANTHER" id="PTHR43730">
    <property type="entry name" value="BETA-MANNOSIDASE"/>
    <property type="match status" value="1"/>
</dbReference>
<dbReference type="Gene3D" id="2.60.40.10">
    <property type="entry name" value="Immunoglobulins"/>
    <property type="match status" value="1"/>
</dbReference>
<evidence type="ECO:0000256" key="3">
    <source>
        <dbReference type="ARBA" id="ARBA00012754"/>
    </source>
</evidence>
<sequence length="830" mass="91797">MKPLHEGWTISGGEVTDLPATVPGCVHTALLAAGRIDDPYLDENETKLAWIGRTDWSYSTTFTADLGAPRLDLVCAGLDTVAEIFLNGEPVGRTANMHRGYRFDVRPFVRAGTNSLKIKFNSPYAYAEEVRAKLGDRPNAYPEPFNFIRKQACNFGWDWGPTLVTSGIWQPIGLHPWSVARLAEVRPQVTVAPDGTGRVEVRVRLERAAEEPVTITAALTRGGKPMQTRFEAAGCRAQATVDGIEALLILTVDEPSLWWPRGFGEQPLYDLDVALQAGGETLDSWHRRVGFRKVRVDTAGDAFTLHVNDVPIFVRGVNWIPDDVFADRITRARLRDRFVQAADANVNFLRVWGGGRYESEDFYELADEMGFLVGQDFLFACAAYPEEEPLSAEVEAEARENVIRLSSHPSLVLWTGNNENIWGHEDWDWKAPLAGRTWGAGYYFKLLPRIVAELDPSRPYWPGSPYSGVPNRHPNDPAAGTTHIWDVWNTDDYTKYAAYRPRFVAEFGFQAPPAYATLRRALSDQPLAPDSPGMAHHQKAIGGDQKLERGLANHLPAPRDFDDWHYLTQLNQARAVAFGIEHFRSLRPLCMGSIMWQLNDCWPVTSWAAVDGDARKKPLWYAMRDAYADHLLTLQPRTAAAPVPGGPDPVPTGEVFTPEGAPALVAVNDGAEPWTVAATVTRRSLSGDVLAASFLNATVAPGSAVTIPLPADLTTPNDPATELVLAESDDDRAWFFFTEDKDITWPPPAYETSVAQDDESTKVTVTARSILRALTLYPDRLNPSAETDRSGVTLLPGDTVTFTVTTDQPLDEKALTTRPVLRCVNDITDL</sequence>
<dbReference type="EC" id="3.2.1.25" evidence="3"/>
<evidence type="ECO:0000259" key="7">
    <source>
        <dbReference type="Pfam" id="PF22666"/>
    </source>
</evidence>
<dbReference type="InterPro" id="IPR008979">
    <property type="entry name" value="Galactose-bd-like_sf"/>
</dbReference>
<dbReference type="SUPFAM" id="SSF49303">
    <property type="entry name" value="beta-Galactosidase/glucuronidase domain"/>
    <property type="match status" value="1"/>
</dbReference>
<dbReference type="InterPro" id="IPR050887">
    <property type="entry name" value="Beta-mannosidase_GH2"/>
</dbReference>
<comment type="catalytic activity">
    <reaction evidence="1">
        <text>Hydrolysis of terminal, non-reducing beta-D-mannose residues in beta-D-mannosides.</text>
        <dbReference type="EC" id="3.2.1.25"/>
    </reaction>
</comment>
<comment type="caution">
    <text evidence="8">The sequence shown here is derived from an EMBL/GenBank/DDBJ whole genome shotgun (WGS) entry which is preliminary data.</text>
</comment>
<name>A0A920BNU1_9ACTN</name>
<dbReference type="InterPro" id="IPR006102">
    <property type="entry name" value="Ig-like_GH2"/>
</dbReference>
<evidence type="ECO:0000256" key="4">
    <source>
        <dbReference type="ARBA" id="ARBA00022801"/>
    </source>
</evidence>
<dbReference type="SUPFAM" id="SSF49785">
    <property type="entry name" value="Galactose-binding domain-like"/>
    <property type="match status" value="1"/>
</dbReference>
<dbReference type="Pfam" id="PF00703">
    <property type="entry name" value="Glyco_hydro_2"/>
    <property type="match status" value="1"/>
</dbReference>
<dbReference type="SUPFAM" id="SSF51445">
    <property type="entry name" value="(Trans)glycosidases"/>
    <property type="match status" value="1"/>
</dbReference>
<proteinExistence type="inferred from homology"/>
<evidence type="ECO:0000259" key="6">
    <source>
        <dbReference type="Pfam" id="PF00703"/>
    </source>
</evidence>
<feature type="domain" description="Glycoside hydrolase family 2 immunoglobulin-like beta-sandwich" evidence="6">
    <location>
        <begin position="183"/>
        <end position="292"/>
    </location>
</feature>
<evidence type="ECO:0000313" key="8">
    <source>
        <dbReference type="EMBL" id="GIM95863.1"/>
    </source>
</evidence>
<dbReference type="RefSeq" id="WP_246607930.1">
    <property type="nucleotide sequence ID" value="NZ_BOQN01000100.1"/>
</dbReference>
<dbReference type="InterPro" id="IPR013783">
    <property type="entry name" value="Ig-like_fold"/>
</dbReference>
<dbReference type="PANTHER" id="PTHR43730:SF1">
    <property type="entry name" value="BETA-MANNOSIDASE"/>
    <property type="match status" value="1"/>
</dbReference>
<dbReference type="InterPro" id="IPR054593">
    <property type="entry name" value="Beta-mannosidase-like_N2"/>
</dbReference>
<evidence type="ECO:0000256" key="1">
    <source>
        <dbReference type="ARBA" id="ARBA00000829"/>
    </source>
</evidence>
<evidence type="ECO:0000256" key="2">
    <source>
        <dbReference type="ARBA" id="ARBA00007401"/>
    </source>
</evidence>
<dbReference type="GO" id="GO:0005975">
    <property type="term" value="P:carbohydrate metabolic process"/>
    <property type="evidence" value="ECO:0007669"/>
    <property type="project" value="InterPro"/>
</dbReference>
<comment type="similarity">
    <text evidence="2">Belongs to the glycosyl hydrolase 2 family.</text>
</comment>
<dbReference type="Gene3D" id="3.20.20.80">
    <property type="entry name" value="Glycosidases"/>
    <property type="match status" value="1"/>
</dbReference>
<dbReference type="Pfam" id="PF22666">
    <property type="entry name" value="Glyco_hydro_2_N2"/>
    <property type="match status" value="1"/>
</dbReference>
<dbReference type="GO" id="GO:0006516">
    <property type="term" value="P:glycoprotein catabolic process"/>
    <property type="evidence" value="ECO:0007669"/>
    <property type="project" value="TreeGrafter"/>
</dbReference>
<organism evidence="8 9">
    <name type="scientific">Paractinoplanes toevensis</name>
    <dbReference type="NCBI Taxonomy" id="571911"/>
    <lineage>
        <taxon>Bacteria</taxon>
        <taxon>Bacillati</taxon>
        <taxon>Actinomycetota</taxon>
        <taxon>Actinomycetes</taxon>
        <taxon>Micromonosporales</taxon>
        <taxon>Micromonosporaceae</taxon>
        <taxon>Paractinoplanes</taxon>
    </lineage>
</organism>
<dbReference type="InterPro" id="IPR036156">
    <property type="entry name" value="Beta-gal/glucu_dom_sf"/>
</dbReference>
<accession>A0A920BNU1</accession>
<protein>
    <recommendedName>
        <fullName evidence="3">beta-mannosidase</fullName>
        <ecNumber evidence="3">3.2.1.25</ecNumber>
    </recommendedName>
</protein>
<dbReference type="InterPro" id="IPR017853">
    <property type="entry name" value="GH"/>
</dbReference>
<keyword evidence="4" id="KW-0378">Hydrolase</keyword>
<dbReference type="FunFam" id="3.20.20.80:FF:000050">
    <property type="entry name" value="Beta-mannosidase B"/>
    <property type="match status" value="1"/>
</dbReference>
<dbReference type="EMBL" id="BOQN01000100">
    <property type="protein sequence ID" value="GIM95863.1"/>
    <property type="molecule type" value="Genomic_DNA"/>
</dbReference>
<dbReference type="GO" id="GO:0004567">
    <property type="term" value="F:beta-mannosidase activity"/>
    <property type="evidence" value="ECO:0007669"/>
    <property type="project" value="UniProtKB-EC"/>
</dbReference>
<gene>
    <name evidence="8" type="ORF">Ato02nite_076560</name>
</gene>
<dbReference type="Proteomes" id="UP000677082">
    <property type="component" value="Unassembled WGS sequence"/>
</dbReference>
<dbReference type="AlphaFoldDB" id="A0A920BNU1"/>
<feature type="domain" description="Beta-mannosidase-like galactose-binding" evidence="7">
    <location>
        <begin position="8"/>
        <end position="170"/>
    </location>
</feature>
<keyword evidence="5" id="KW-0326">Glycosidase</keyword>
<keyword evidence="9" id="KW-1185">Reference proteome</keyword>
<dbReference type="Gene3D" id="2.60.120.260">
    <property type="entry name" value="Galactose-binding domain-like"/>
    <property type="match status" value="1"/>
</dbReference>